<dbReference type="PANTHER" id="PTHR15127">
    <property type="entry name" value="HEAVYWEIGHT, ISOFORM A"/>
    <property type="match status" value="1"/>
</dbReference>
<dbReference type="SUPFAM" id="SSF51126">
    <property type="entry name" value="Pectin lyase-like"/>
    <property type="match status" value="1"/>
</dbReference>
<evidence type="ECO:0008006" key="7">
    <source>
        <dbReference type="Google" id="ProtNLM"/>
    </source>
</evidence>
<dbReference type="PANTHER" id="PTHR15127:SF32">
    <property type="entry name" value="HEAVYWEIGHT, ISOFORM A"/>
    <property type="match status" value="1"/>
</dbReference>
<gene>
    <name evidence="5" type="ORF">Mag101_00520</name>
</gene>
<dbReference type="AlphaFoldDB" id="A0A1Q2M0S6"/>
<feature type="domain" description="Pesticidal crystal protein Cry22Aa Ig-like" evidence="4">
    <location>
        <begin position="26"/>
        <end position="98"/>
    </location>
</feature>
<keyword evidence="1" id="KW-0727">SH2 domain</keyword>
<evidence type="ECO:0000259" key="3">
    <source>
        <dbReference type="Pfam" id="PF13229"/>
    </source>
</evidence>
<feature type="domain" description="Right handed beta helix" evidence="3">
    <location>
        <begin position="335"/>
        <end position="470"/>
    </location>
</feature>
<dbReference type="Proteomes" id="UP000188219">
    <property type="component" value="Chromosome"/>
</dbReference>
<dbReference type="GO" id="GO:0001784">
    <property type="term" value="F:phosphotyrosine residue binding"/>
    <property type="evidence" value="ECO:0007669"/>
    <property type="project" value="TreeGrafter"/>
</dbReference>
<evidence type="ECO:0000256" key="2">
    <source>
        <dbReference type="SAM" id="MobiDB-lite"/>
    </source>
</evidence>
<name>A0A1Q2M0S6_9GAMM</name>
<dbReference type="InterPro" id="IPR051846">
    <property type="entry name" value="SH2_domain_adapters"/>
</dbReference>
<evidence type="ECO:0000256" key="1">
    <source>
        <dbReference type="ARBA" id="ARBA00022999"/>
    </source>
</evidence>
<dbReference type="InterPro" id="IPR013783">
    <property type="entry name" value="Ig-like_fold"/>
</dbReference>
<feature type="region of interest" description="Disordered" evidence="2">
    <location>
        <begin position="117"/>
        <end position="138"/>
    </location>
</feature>
<dbReference type="Pfam" id="PF16403">
    <property type="entry name" value="Bact_surface_Ig-like"/>
    <property type="match status" value="2"/>
</dbReference>
<dbReference type="InterPro" id="IPR011050">
    <property type="entry name" value="Pectin_lyase_fold/virulence"/>
</dbReference>
<dbReference type="Gene3D" id="2.160.20.10">
    <property type="entry name" value="Single-stranded right-handed beta-helix, Pectin lyase-like"/>
    <property type="match status" value="1"/>
</dbReference>
<dbReference type="SMART" id="SM00710">
    <property type="entry name" value="PbH1"/>
    <property type="match status" value="4"/>
</dbReference>
<dbReference type="InterPro" id="IPR006626">
    <property type="entry name" value="PbH1"/>
</dbReference>
<evidence type="ECO:0000313" key="5">
    <source>
        <dbReference type="EMBL" id="AQQ66300.1"/>
    </source>
</evidence>
<dbReference type="InterPro" id="IPR012334">
    <property type="entry name" value="Pectin_lyas_fold"/>
</dbReference>
<evidence type="ECO:0000313" key="6">
    <source>
        <dbReference type="Proteomes" id="UP000188219"/>
    </source>
</evidence>
<dbReference type="InterPro" id="IPR039448">
    <property type="entry name" value="Beta_helix"/>
</dbReference>
<dbReference type="EMBL" id="CP019650">
    <property type="protein sequence ID" value="AQQ66300.1"/>
    <property type="molecule type" value="Genomic_DNA"/>
</dbReference>
<dbReference type="Pfam" id="PF13229">
    <property type="entry name" value="Beta_helix"/>
    <property type="match status" value="1"/>
</dbReference>
<keyword evidence="6" id="KW-1185">Reference proteome</keyword>
<proteinExistence type="predicted"/>
<organism evidence="5 6">
    <name type="scientific">Microbulbifer agarilyticus</name>
    <dbReference type="NCBI Taxonomy" id="260552"/>
    <lineage>
        <taxon>Bacteria</taxon>
        <taxon>Pseudomonadati</taxon>
        <taxon>Pseudomonadota</taxon>
        <taxon>Gammaproteobacteria</taxon>
        <taxon>Cellvibrionales</taxon>
        <taxon>Microbulbiferaceae</taxon>
        <taxon>Microbulbifer</taxon>
    </lineage>
</organism>
<sequence length="618" mass="66911">MLICTGCGGWNPPDPGDEDTNSPPVIRLIGANNVQLHHGEAYDDTGATANDNEDGDLTDQIVVSGLPITSNVPGNYVIGYRVTDSDGESASIERLVNVAENNVPTINLNGAASLEVEQNTEFSDPGATANDTEDGNLSAQIGVTGEVDTTKAGTYELNYSVVDSAGATAETTRMVTVAQASSPFSHIPITIEKAGFTTILPASDSRLIYVSSSTGDNANDGLTPETAVNSITRGKDLLRDGSPDWLLLKIGDEWQEGLGKWLKSGRSESEPMVVTAYGEGTKRPLLMSGTKDGLRASGGGGSPQIIDNLIFSGLHLYSETRDPDSPSFTQVSTNRGINWYRGCSYLLFEDNYIEHYKEGIQIHDLDNLDISGVIIRRNVIVDSYATSAHSQGIYVSQAEGVLIEENIFDHNGWHATYPGAVATKFNHSIYIQSDNTDIDIKNNIISRSSSHGMQLRPGGIIEGNFLVRNPISILLGRATNAPSDGQIINNVVINGNDIGPGDLRRGWGIDFNPQNNGLVKNNIVAHVMSDASNRFAIRESANATYVNNIVYKWEEGTDDPGNYIDPERTIEEFDQLMGGAGTYDSFIDNIRAQSRLTWNPDYSVAQIRQFFIDGFSEQ</sequence>
<reference evidence="5" key="1">
    <citation type="submission" date="2017-02" db="EMBL/GenBank/DDBJ databases">
        <title>Genome of Microbulbifer agarilyticus GP101.</title>
        <authorList>
            <person name="Jung J."/>
            <person name="Bae S.S."/>
            <person name="Baek K."/>
        </authorList>
    </citation>
    <scope>NUCLEOTIDE SEQUENCE [LARGE SCALE GENOMIC DNA]</scope>
    <source>
        <strain evidence="5">GP101</strain>
    </source>
</reference>
<dbReference type="InterPro" id="IPR032179">
    <property type="entry name" value="Cry22Aa_Ig-like"/>
</dbReference>
<evidence type="ECO:0000259" key="4">
    <source>
        <dbReference type="Pfam" id="PF16403"/>
    </source>
</evidence>
<protein>
    <recommendedName>
        <fullName evidence="7">Pesticidal crystal protein Cry22Aa Ig-like domain-containing protein</fullName>
    </recommendedName>
</protein>
<dbReference type="Gene3D" id="2.60.40.10">
    <property type="entry name" value="Immunoglobulins"/>
    <property type="match status" value="2"/>
</dbReference>
<dbReference type="KEGG" id="maga:Mag101_00520"/>
<feature type="domain" description="Pesticidal crystal protein Cry22Aa Ig-like" evidence="4">
    <location>
        <begin position="106"/>
        <end position="177"/>
    </location>
</feature>
<accession>A0A1Q2M0S6</accession>